<feature type="binding site" evidence="11">
    <location>
        <position position="168"/>
    </location>
    <ligand>
        <name>Ca(2+)</name>
        <dbReference type="ChEBI" id="CHEBI:29108"/>
    </ligand>
</feature>
<name>A0A9W2USM4_PANPR</name>
<evidence type="ECO:0000256" key="6">
    <source>
        <dbReference type="ARBA" id="ARBA00022889"/>
    </source>
</evidence>
<evidence type="ECO:0000256" key="7">
    <source>
        <dbReference type="ARBA" id="ARBA00023157"/>
    </source>
</evidence>
<dbReference type="GO" id="GO:0031012">
    <property type="term" value="C:extracellular matrix"/>
    <property type="evidence" value="ECO:0007669"/>
    <property type="project" value="TreeGrafter"/>
</dbReference>
<dbReference type="InterPro" id="IPR036258">
    <property type="entry name" value="Apyrase_sf"/>
</dbReference>
<keyword evidence="7 12" id="KW-1015">Disulfide bond</keyword>
<organism evidence="14 15">
    <name type="scientific">Panthera pardus</name>
    <name type="common">Leopard</name>
    <name type="synonym">Felis pardus</name>
    <dbReference type="NCBI Taxonomy" id="9691"/>
    <lineage>
        <taxon>Eukaryota</taxon>
        <taxon>Metazoa</taxon>
        <taxon>Chordata</taxon>
        <taxon>Craniata</taxon>
        <taxon>Vertebrata</taxon>
        <taxon>Euteleostomi</taxon>
        <taxon>Mammalia</taxon>
        <taxon>Eutheria</taxon>
        <taxon>Laurasiatheria</taxon>
        <taxon>Carnivora</taxon>
        <taxon>Feliformia</taxon>
        <taxon>Felidae</taxon>
        <taxon>Pantherinae</taxon>
        <taxon>Panthera</taxon>
    </lineage>
</organism>
<feature type="binding site" evidence="11">
    <location>
        <position position="169"/>
    </location>
    <ligand>
        <name>Ca(2+)</name>
        <dbReference type="ChEBI" id="CHEBI:29108"/>
    </ligand>
</feature>
<comment type="subcellular location">
    <subcellularLocation>
        <location evidence="1">Secreted</location>
        <location evidence="1">Extracellular space</location>
        <location evidence="1">Extracellular matrix</location>
    </subcellularLocation>
</comment>
<keyword evidence="14" id="KW-1185">Reference proteome</keyword>
<dbReference type="RefSeq" id="XP_053749427.1">
    <property type="nucleotide sequence ID" value="XM_053893452.1"/>
</dbReference>
<evidence type="ECO:0000313" key="15">
    <source>
        <dbReference type="RefSeq" id="XP_053749427.1"/>
    </source>
</evidence>
<keyword evidence="6" id="KW-0130">Cell adhesion</keyword>
<keyword evidence="11" id="KW-0479">Metal-binding</keyword>
<dbReference type="GO" id="GO:0005615">
    <property type="term" value="C:extracellular space"/>
    <property type="evidence" value="ECO:0007669"/>
    <property type="project" value="TreeGrafter"/>
</dbReference>
<keyword evidence="8" id="KW-0325">Glycoprotein</keyword>
<dbReference type="SUPFAM" id="SSF56487">
    <property type="entry name" value="SRCR-like"/>
    <property type="match status" value="1"/>
</dbReference>
<dbReference type="InterPro" id="IPR011333">
    <property type="entry name" value="SKP1/BTB/POZ_sf"/>
</dbReference>
<feature type="disulfide bond" evidence="12">
    <location>
        <begin position="355"/>
        <end position="416"/>
    </location>
</feature>
<dbReference type="Gene3D" id="1.25.40.420">
    <property type="match status" value="1"/>
</dbReference>
<evidence type="ECO:0000256" key="8">
    <source>
        <dbReference type="ARBA" id="ARBA00023180"/>
    </source>
</evidence>
<evidence type="ECO:0000256" key="2">
    <source>
        <dbReference type="ARBA" id="ARBA00019410"/>
    </source>
</evidence>
<sequence>MPVQPSNHLEWNESMHSLRISVGGLPVLASMTKAADPRFRPRWKVILPSFVGAAVLWLLYSHRPPPGRPPIPNAHNWRLGQAPADRYNDTYPLSAPQRTPGGTRYRIAVIADLDTESRAQEENTWFSYLKKGHLTLSDSGDKVAVEWDKGHEVLESHLAEKGRGMELSELIVFNGRLYSVDDRTGVIYQIDGTKAVPWVILSDGDGTVGKGFKAEWLAVKDEHLYVGGLGKEWTTSTGEVVNENPEWVKVVGCRGSVDHENWVSSYNALRAAAGIQPPGRGPPRRAMALPRLLWMWLLVAGTQGVKDGDVRLADGDMRLADGDSANEGRVEIFYRGQWGTVCDNLWDLTDASVVCRALGFENATKALGRAAFGPGAGPIMLDEVECTGTESSLAQCKSLGWLRSNCRHNQDAGVICINETRGAHTLDLSDELSAALEWIFDSQRGCDLSIRVRVKDDEEEGLDVCGHRLILSTNPEAEALWKEPGPTVTMEVDAECLPVVRDFIRYFYSRRLGVSLTSVKCFHKLASTYGAWRLQSFCASLFAILLPEDASFQTPLDLYAYALATQNPVLEELCVRFLAWNFEALTQAEAWPSIPTALLRVLLSRSDLAVRSELALLMAVDAWSREKQPSHGEVEGLLDEIRFPMMLPKTLFELQFNLSLYRGHEALFQRKTLQALEFHTVPFRLLAQYRGLNLSDDAYQPRLYTSPTWSANISGDSQASSNYLDAPNRSFQTPQHPSFLFQNQLVSWLLLYLPTVQSCWDYRFSCTEDEVPLLGLSKSTDSDPTIGYQSQALMLCEGRFVADVTDFLGQKAPIPDALGTNSSRSASLFPCPEGSFTSFQAVIRPFYLTNSSDAN</sequence>
<protein>
    <recommendedName>
        <fullName evidence="2">Galectin-3-binding protein</fullName>
    </recommendedName>
    <alternativeName>
        <fullName evidence="10">Lectin galactoside-binding soluble 3-binding protein</fullName>
    </alternativeName>
</protein>
<dbReference type="InterPro" id="IPR009283">
    <property type="entry name" value="Apyrase"/>
</dbReference>
<dbReference type="PROSITE" id="PS00420">
    <property type="entry name" value="SRCR_1"/>
    <property type="match status" value="1"/>
</dbReference>
<dbReference type="SMART" id="SM00875">
    <property type="entry name" value="BACK"/>
    <property type="match status" value="1"/>
</dbReference>
<dbReference type="FunFam" id="3.10.250.10:FF:000005">
    <property type="entry name" value="Neurotrypsin isoform A"/>
    <property type="match status" value="1"/>
</dbReference>
<dbReference type="InterPro" id="IPR001190">
    <property type="entry name" value="SRCR"/>
</dbReference>
<evidence type="ECO:0000256" key="9">
    <source>
        <dbReference type="ARBA" id="ARBA00024860"/>
    </source>
</evidence>
<evidence type="ECO:0000259" key="13">
    <source>
        <dbReference type="PROSITE" id="PS50287"/>
    </source>
</evidence>
<dbReference type="SMART" id="SM00202">
    <property type="entry name" value="SR"/>
    <property type="match status" value="1"/>
</dbReference>
<dbReference type="FunFam" id="3.30.710.10:FF:000128">
    <property type="entry name" value="galectin-3-binding protein precursor"/>
    <property type="match status" value="1"/>
</dbReference>
<feature type="disulfide bond" evidence="12">
    <location>
        <begin position="342"/>
        <end position="406"/>
    </location>
</feature>
<dbReference type="PANTHER" id="PTHR24410">
    <property type="entry name" value="HL07962P-RELATED"/>
    <property type="match status" value="1"/>
</dbReference>
<dbReference type="AlphaFoldDB" id="A0A9W2USM4"/>
<dbReference type="PANTHER" id="PTHR24410:SF16">
    <property type="entry name" value="GALECTIN-3-BINDING PROTEIN"/>
    <property type="match status" value="1"/>
</dbReference>
<dbReference type="PRINTS" id="PR00258">
    <property type="entry name" value="SPERACTRCPTR"/>
</dbReference>
<evidence type="ECO:0000256" key="4">
    <source>
        <dbReference type="ARBA" id="ARBA00022530"/>
    </source>
</evidence>
<dbReference type="Gene3D" id="3.10.250.10">
    <property type="entry name" value="SRCR-like domain"/>
    <property type="match status" value="1"/>
</dbReference>
<dbReference type="InterPro" id="IPR051481">
    <property type="entry name" value="BTB-POZ/Galectin-3-binding"/>
</dbReference>
<dbReference type="CDD" id="cd18304">
    <property type="entry name" value="BTB_POZ_M2BP"/>
    <property type="match status" value="1"/>
</dbReference>
<comment type="function">
    <text evidence="9">Promotes integrin-mediated cell adhesion. May stimulate host defense against viruses and tumor cells.</text>
</comment>
<evidence type="ECO:0000256" key="1">
    <source>
        <dbReference type="ARBA" id="ARBA00004498"/>
    </source>
</evidence>
<comment type="cofactor">
    <cofactor evidence="11">
        <name>Ca(2+)</name>
        <dbReference type="ChEBI" id="CHEBI:29108"/>
    </cofactor>
</comment>
<feature type="binding site" evidence="11">
    <location>
        <position position="215"/>
    </location>
    <ligand>
        <name>Ca(2+)</name>
        <dbReference type="ChEBI" id="CHEBI:29108"/>
    </ligand>
</feature>
<evidence type="ECO:0000313" key="14">
    <source>
        <dbReference type="Proteomes" id="UP001165780"/>
    </source>
</evidence>
<dbReference type="Proteomes" id="UP001165780">
    <property type="component" value="Unplaced"/>
</dbReference>
<dbReference type="GO" id="GO:0007155">
    <property type="term" value="P:cell adhesion"/>
    <property type="evidence" value="ECO:0007669"/>
    <property type="project" value="UniProtKB-KW"/>
</dbReference>
<keyword evidence="3" id="KW-0964">Secreted</keyword>
<keyword evidence="4" id="KW-0272">Extracellular matrix</keyword>
<evidence type="ECO:0000256" key="11">
    <source>
        <dbReference type="PIRSR" id="PIRSR609283-1"/>
    </source>
</evidence>
<dbReference type="Gene3D" id="3.30.710.10">
    <property type="entry name" value="Potassium Channel Kv1.1, Chain A"/>
    <property type="match status" value="1"/>
</dbReference>
<accession>A0A9W2USM4</accession>
<dbReference type="Gene3D" id="2.120.10.100">
    <property type="entry name" value="Apyrase"/>
    <property type="match status" value="1"/>
</dbReference>
<dbReference type="GeneID" id="109276834"/>
<keyword evidence="5" id="KW-0732">Signal</keyword>
<dbReference type="InterPro" id="IPR011705">
    <property type="entry name" value="BACK"/>
</dbReference>
<reference evidence="15" key="1">
    <citation type="submission" date="2025-08" db="UniProtKB">
        <authorList>
            <consortium name="RefSeq"/>
        </authorList>
    </citation>
    <scope>IDENTIFICATION</scope>
    <source>
        <tissue evidence="15">Whole blood</tissue>
    </source>
</reference>
<dbReference type="Pfam" id="PF07707">
    <property type="entry name" value="BACK"/>
    <property type="match status" value="1"/>
</dbReference>
<evidence type="ECO:0000256" key="5">
    <source>
        <dbReference type="ARBA" id="ARBA00022729"/>
    </source>
</evidence>
<dbReference type="GO" id="GO:0005509">
    <property type="term" value="F:calcium ion binding"/>
    <property type="evidence" value="ECO:0007669"/>
    <property type="project" value="InterPro"/>
</dbReference>
<dbReference type="InterPro" id="IPR036772">
    <property type="entry name" value="SRCR-like_dom_sf"/>
</dbReference>
<feature type="disulfide bond" evidence="12">
    <location>
        <begin position="386"/>
        <end position="396"/>
    </location>
</feature>
<evidence type="ECO:0000256" key="12">
    <source>
        <dbReference type="PROSITE-ProRule" id="PRU00196"/>
    </source>
</evidence>
<dbReference type="Pfam" id="PF00530">
    <property type="entry name" value="SRCR"/>
    <property type="match status" value="1"/>
</dbReference>
<dbReference type="Pfam" id="PF06079">
    <property type="entry name" value="Apyrase"/>
    <property type="match status" value="1"/>
</dbReference>
<keyword evidence="11" id="KW-0106">Calcium</keyword>
<proteinExistence type="predicted"/>
<dbReference type="GO" id="GO:0017110">
    <property type="term" value="F:nucleoside diphosphate phosphatase activity"/>
    <property type="evidence" value="ECO:0007669"/>
    <property type="project" value="InterPro"/>
</dbReference>
<dbReference type="GO" id="GO:0016020">
    <property type="term" value="C:membrane"/>
    <property type="evidence" value="ECO:0007669"/>
    <property type="project" value="InterPro"/>
</dbReference>
<evidence type="ECO:0000256" key="3">
    <source>
        <dbReference type="ARBA" id="ARBA00022525"/>
    </source>
</evidence>
<feature type="domain" description="SRCR" evidence="13">
    <location>
        <begin position="317"/>
        <end position="417"/>
    </location>
</feature>
<dbReference type="SUPFAM" id="SSF101887">
    <property type="entry name" value="Apyrase"/>
    <property type="match status" value="1"/>
</dbReference>
<gene>
    <name evidence="15" type="primary">LOC109276834</name>
</gene>
<evidence type="ECO:0000256" key="10">
    <source>
        <dbReference type="ARBA" id="ARBA00031798"/>
    </source>
</evidence>
<dbReference type="PROSITE" id="PS50287">
    <property type="entry name" value="SRCR_2"/>
    <property type="match status" value="1"/>
</dbReference>